<proteinExistence type="predicted"/>
<protein>
    <submittedName>
        <fullName evidence="2">Glomulin-like</fullName>
    </submittedName>
</protein>
<organism evidence="1 2">
    <name type="scientific">Polistes dominula</name>
    <name type="common">European paper wasp</name>
    <name type="synonym">Vespa dominula</name>
    <dbReference type="NCBI Taxonomy" id="743375"/>
    <lineage>
        <taxon>Eukaryota</taxon>
        <taxon>Metazoa</taxon>
        <taxon>Ecdysozoa</taxon>
        <taxon>Arthropoda</taxon>
        <taxon>Hexapoda</taxon>
        <taxon>Insecta</taxon>
        <taxon>Pterygota</taxon>
        <taxon>Neoptera</taxon>
        <taxon>Endopterygota</taxon>
        <taxon>Hymenoptera</taxon>
        <taxon>Apocrita</taxon>
        <taxon>Aculeata</taxon>
        <taxon>Vespoidea</taxon>
        <taxon>Vespidae</taxon>
        <taxon>Polistinae</taxon>
        <taxon>Polistini</taxon>
        <taxon>Polistes</taxon>
    </lineage>
</organism>
<evidence type="ECO:0000313" key="2">
    <source>
        <dbReference type="RefSeq" id="XP_015189297.1"/>
    </source>
</evidence>
<dbReference type="PANTHER" id="PTHR15430">
    <property type="entry name" value="GLOMULIN"/>
    <property type="match status" value="1"/>
</dbReference>
<keyword evidence="1" id="KW-1185">Reference proteome</keyword>
<dbReference type="InterPro" id="IPR019516">
    <property type="entry name" value="Glomulin/ALF4"/>
</dbReference>
<evidence type="ECO:0000313" key="1">
    <source>
        <dbReference type="Proteomes" id="UP000694924"/>
    </source>
</evidence>
<dbReference type="Proteomes" id="UP000694924">
    <property type="component" value="Unplaced"/>
</dbReference>
<dbReference type="InterPro" id="IPR013877">
    <property type="entry name" value="YAP-bd/ALF4/Glomulin"/>
</dbReference>
<gene>
    <name evidence="2" type="primary">LOC107073248</name>
</gene>
<dbReference type="GeneID" id="107073248"/>
<dbReference type="PANTHER" id="PTHR15430:SF1">
    <property type="entry name" value="GLOMULIN"/>
    <property type="match status" value="1"/>
</dbReference>
<reference evidence="2" key="1">
    <citation type="submission" date="2025-08" db="UniProtKB">
        <authorList>
            <consortium name="RefSeq"/>
        </authorList>
    </citation>
    <scope>IDENTIFICATION</scope>
    <source>
        <tissue evidence="2">Whole body</tissue>
    </source>
</reference>
<dbReference type="RefSeq" id="XP_015189297.1">
    <property type="nucleotide sequence ID" value="XM_015333811.1"/>
</dbReference>
<sequence>MSNIEDGAIETFMTALKKSLSKNDADDVLRLFELYSNIIEDIAWDVIPILSDYLTTEVAINQKELFQSCVFILDETAEKCNPRDSILLFLEQIEYLEDDMKFLTLLKPIRICFNKINDKSKVIEWCVSTIQAYIKDLPIPIYNNSEINDNYSNEEQDLIQNRIINIYIHVVSFIQSIVKEWNPNEMTHQNIIFENYITAFLISLLGSPFCYLCEEPKWGNQVEFIRNEIIMLIFKFNKDPMYFLHFMKDRIVQNIETLLKNDSEEVKPSVNRQVEKFKVLESEEIVPTFAYANFYFYLLIEEKFWVKLPQVYHPYYIFESGIFLVGYLVDRHHIKLIKKAFIFIEVLLKRLKKMSVGPNALELEIYTHLLEKIVKVMVYCESYEERKRASSIFEKYILYAFNMEARYSIILHLYYRSHHSGVLGLVTGLVKTSIIESLQTTPRCTYFFGNNLESLLKHACNLAHGSATDLIEISDEIIAGLNLLRFLIIRDRSNETGIWDMINTLEKNFLKPLRQGIDLSKAHWRTKIKDLEEVKNNKFHISNEIEGTNVILTVGNQNLPAMPVEQKLQISHQILCGLDVMESLLIRIDECIAINPRNSIS</sequence>
<accession>A0ABM1JA09</accession>
<dbReference type="Pfam" id="PF08568">
    <property type="entry name" value="Kinetochor_Ybp2"/>
    <property type="match status" value="2"/>
</dbReference>
<name>A0ABM1JA09_POLDO</name>